<dbReference type="SUPFAM" id="SSF55486">
    <property type="entry name" value="Metalloproteases ('zincins'), catalytic domain"/>
    <property type="match status" value="1"/>
</dbReference>
<dbReference type="GO" id="GO:0043171">
    <property type="term" value="P:peptide catabolic process"/>
    <property type="evidence" value="ECO:0007669"/>
    <property type="project" value="TreeGrafter"/>
</dbReference>
<dbReference type="GO" id="GO:0005737">
    <property type="term" value="C:cytoplasm"/>
    <property type="evidence" value="ECO:0007669"/>
    <property type="project" value="TreeGrafter"/>
</dbReference>
<dbReference type="Gene3D" id="1.10.390.10">
    <property type="entry name" value="Neutral Protease Domain 2"/>
    <property type="match status" value="1"/>
</dbReference>
<organism evidence="2">
    <name type="scientific">marine metagenome</name>
    <dbReference type="NCBI Taxonomy" id="408172"/>
    <lineage>
        <taxon>unclassified sequences</taxon>
        <taxon>metagenomes</taxon>
        <taxon>ecological metagenomes</taxon>
    </lineage>
</organism>
<dbReference type="GO" id="GO:0070006">
    <property type="term" value="F:metalloaminopeptidase activity"/>
    <property type="evidence" value="ECO:0007669"/>
    <property type="project" value="TreeGrafter"/>
</dbReference>
<dbReference type="PANTHER" id="PTHR11533">
    <property type="entry name" value="PROTEASE M1 ZINC METALLOPROTEASE"/>
    <property type="match status" value="1"/>
</dbReference>
<feature type="domain" description="Peptidase M1 membrane alanine aminopeptidase" evidence="1">
    <location>
        <begin position="688"/>
        <end position="833"/>
    </location>
</feature>
<dbReference type="InterPro" id="IPR027268">
    <property type="entry name" value="Peptidase_M4/M1_CTD_sf"/>
</dbReference>
<evidence type="ECO:0000313" key="2">
    <source>
        <dbReference type="EMBL" id="SUZ75099.1"/>
    </source>
</evidence>
<accession>A0A381Q9K8</accession>
<protein>
    <recommendedName>
        <fullName evidence="1">Peptidase M1 membrane alanine aminopeptidase domain-containing protein</fullName>
    </recommendedName>
</protein>
<proteinExistence type="predicted"/>
<dbReference type="GO" id="GO:0008270">
    <property type="term" value="F:zinc ion binding"/>
    <property type="evidence" value="ECO:0007669"/>
    <property type="project" value="InterPro"/>
</dbReference>
<dbReference type="InterPro" id="IPR050344">
    <property type="entry name" value="Peptidase_M1_aminopeptidases"/>
</dbReference>
<reference evidence="2" key="1">
    <citation type="submission" date="2018-05" db="EMBL/GenBank/DDBJ databases">
        <authorList>
            <person name="Lanie J.A."/>
            <person name="Ng W.-L."/>
            <person name="Kazmierczak K.M."/>
            <person name="Andrzejewski T.M."/>
            <person name="Davidsen T.M."/>
            <person name="Wayne K.J."/>
            <person name="Tettelin H."/>
            <person name="Glass J.I."/>
            <person name="Rusch D."/>
            <person name="Podicherti R."/>
            <person name="Tsui H.-C.T."/>
            <person name="Winkler M.E."/>
        </authorList>
    </citation>
    <scope>NUCLEOTIDE SEQUENCE</scope>
</reference>
<gene>
    <name evidence="2" type="ORF">METZ01_LOCUS27953</name>
</gene>
<dbReference type="GO" id="GO:0042277">
    <property type="term" value="F:peptide binding"/>
    <property type="evidence" value="ECO:0007669"/>
    <property type="project" value="TreeGrafter"/>
</dbReference>
<dbReference type="GO" id="GO:0016020">
    <property type="term" value="C:membrane"/>
    <property type="evidence" value="ECO:0007669"/>
    <property type="project" value="TreeGrafter"/>
</dbReference>
<name>A0A381Q9K8_9ZZZZ</name>
<dbReference type="PANTHER" id="PTHR11533:SF174">
    <property type="entry name" value="PUROMYCIN-SENSITIVE AMINOPEPTIDASE-RELATED"/>
    <property type="match status" value="1"/>
</dbReference>
<dbReference type="Pfam" id="PF01433">
    <property type="entry name" value="Peptidase_M1"/>
    <property type="match status" value="1"/>
</dbReference>
<dbReference type="AlphaFoldDB" id="A0A381Q9K8"/>
<dbReference type="EMBL" id="UINC01001233">
    <property type="protein sequence ID" value="SUZ75099.1"/>
    <property type="molecule type" value="Genomic_DNA"/>
</dbReference>
<sequence length="923" mass="102453">MAVKEGQVPMPIPRLVTALIVVSALAGPAEGQRGESPSYQPLLDTLQQAVLSADHQVFFSLLSPEANRDAFTTFVEEALREAVDRVTLTPRFQLPLDDMPSDSGYDLTVEVFFESGARGRLETWQFEIVRAAETGRWTIRNQALIDSLGGLHHLTLNTTTQYAADNAVVLGEDLSLTLIEGSAFVTETEAGVTGLVLLGDGVMNFSPQPEAERGQVRIFSGDEVLEAKFDAAFIRVHPEVFASRVSTSGLVERPVDAGDLRRATEVFNEFIQLSFMLDLSHISDRVWSFTPAVGDFLAEIRSKRHGTLTYAQSGNQPEDISLSDRVAGHVISLYPSARKRATQGRYFADDDHVALDILDYDISTSFQPLGITQEELRATPELVGCRIVGTTRLALRVSGFPITSFGLRLADELAVSSVTSSEFGPLLFFRMKGQNSLIVNLPAEVPGGTTLTVTVQYAGDLRAQELDENWIATRYFWFDAQALYGLGEPRYIYSNRSYWYPQGLVSDYATATLNLSVPSGWGVVASGSPLDNNPPISGASGTDMQRFSFVALQPARYLSALISRFDDRRPPVRQVHVAGEAQRPVTPKPSGSVYYDTLTVDSVATPRGAEEVESIADQAADIASFYASLIGDIPYPSMTVAVTDSLLPGGHSPAYSTIMNHPLPRAPGVIVSWQTDPVSFSGYPEFFLAHEVAHQWWGQAVGWKNYHEQWLSEGLAQYFAALHAEQSAGPEVFADILRQMRRWAMRHSDKGPIYLGYRLGHLENQPRVFRALVYNKGAMVMHMLRGLIGDEAFFAGLRRFYHEWRFEKAGTDALQLAFEIEAGQPLDRFFERWIHEAGLPELEFSSRTETDPSGDHIVLRFEQRTERIFDLPVTVDLTYRSGHEDKIVVPVNARVTEVRIPSEGDLRRVRVNRDYVALAEIDE</sequence>
<evidence type="ECO:0000259" key="1">
    <source>
        <dbReference type="Pfam" id="PF01433"/>
    </source>
</evidence>
<dbReference type="GO" id="GO:0005615">
    <property type="term" value="C:extracellular space"/>
    <property type="evidence" value="ECO:0007669"/>
    <property type="project" value="TreeGrafter"/>
</dbReference>
<dbReference type="InterPro" id="IPR014782">
    <property type="entry name" value="Peptidase_M1_dom"/>
</dbReference>